<feature type="compositionally biased region" description="Basic and acidic residues" evidence="4">
    <location>
        <begin position="369"/>
        <end position="380"/>
    </location>
</feature>
<dbReference type="InParanoid" id="A9UWZ5"/>
<dbReference type="AlphaFoldDB" id="A9UWZ5"/>
<evidence type="ECO:0000256" key="3">
    <source>
        <dbReference type="ARBA" id="ARBA00023054"/>
    </source>
</evidence>
<accession>A9UWZ5</accession>
<dbReference type="FunCoup" id="A9UWZ5">
    <property type="interactions" value="1047"/>
</dbReference>
<name>A9UWZ5_MONBE</name>
<dbReference type="STRING" id="81824.A9UWZ5"/>
<evidence type="ECO:0000259" key="7">
    <source>
        <dbReference type="Pfam" id="PF10475"/>
    </source>
</evidence>
<gene>
    <name evidence="8" type="ORF">MONBRDRAFT_32036</name>
</gene>
<reference evidence="8 9" key="1">
    <citation type="journal article" date="2008" name="Nature">
        <title>The genome of the choanoflagellate Monosiga brevicollis and the origin of metazoans.</title>
        <authorList>
            <consortium name="JGI Sequencing"/>
            <person name="King N."/>
            <person name="Westbrook M.J."/>
            <person name="Young S.L."/>
            <person name="Kuo A."/>
            <person name="Abedin M."/>
            <person name="Chapman J."/>
            <person name="Fairclough S."/>
            <person name="Hellsten U."/>
            <person name="Isogai Y."/>
            <person name="Letunic I."/>
            <person name="Marr M."/>
            <person name="Pincus D."/>
            <person name="Putnam N."/>
            <person name="Rokas A."/>
            <person name="Wright K.J."/>
            <person name="Zuzow R."/>
            <person name="Dirks W."/>
            <person name="Good M."/>
            <person name="Goodstein D."/>
            <person name="Lemons D."/>
            <person name="Li W."/>
            <person name="Lyons J.B."/>
            <person name="Morris A."/>
            <person name="Nichols S."/>
            <person name="Richter D.J."/>
            <person name="Salamov A."/>
            <person name="Bork P."/>
            <person name="Lim W.A."/>
            <person name="Manning G."/>
            <person name="Miller W.T."/>
            <person name="McGinnis W."/>
            <person name="Shapiro H."/>
            <person name="Tjian R."/>
            <person name="Grigoriev I.V."/>
            <person name="Rokhsar D."/>
        </authorList>
    </citation>
    <scope>NUCLEOTIDE SEQUENCE [LARGE SCALE GENOMIC DNA]</scope>
    <source>
        <strain evidence="9">MX1 / ATCC 50154</strain>
    </source>
</reference>
<dbReference type="Proteomes" id="UP000001357">
    <property type="component" value="Unassembled WGS sequence"/>
</dbReference>
<feature type="compositionally biased region" description="Polar residues" evidence="4">
    <location>
        <begin position="623"/>
        <end position="634"/>
    </location>
</feature>
<dbReference type="InterPro" id="IPR019515">
    <property type="entry name" value="VPS54_N"/>
</dbReference>
<evidence type="ECO:0000259" key="6">
    <source>
        <dbReference type="Pfam" id="PF10474"/>
    </source>
</evidence>
<feature type="domain" description="Syndetin C-terminal" evidence="6">
    <location>
        <begin position="809"/>
        <end position="1038"/>
    </location>
</feature>
<evidence type="ECO:0000313" key="9">
    <source>
        <dbReference type="Proteomes" id="UP000001357"/>
    </source>
</evidence>
<protein>
    <recommendedName>
        <fullName evidence="10">Syndetin C-terminal domain-containing protein</fullName>
    </recommendedName>
</protein>
<evidence type="ECO:0000256" key="4">
    <source>
        <dbReference type="SAM" id="MobiDB-lite"/>
    </source>
</evidence>
<feature type="region of interest" description="Disordered" evidence="4">
    <location>
        <begin position="744"/>
        <end position="793"/>
    </location>
</feature>
<dbReference type="GO" id="GO:0042147">
    <property type="term" value="P:retrograde transport, endosome to Golgi"/>
    <property type="evidence" value="ECO:0007669"/>
    <property type="project" value="InterPro"/>
</dbReference>
<feature type="region of interest" description="Disordered" evidence="4">
    <location>
        <begin position="623"/>
        <end position="669"/>
    </location>
</feature>
<feature type="region of interest" description="Disordered" evidence="4">
    <location>
        <begin position="362"/>
        <end position="402"/>
    </location>
</feature>
<dbReference type="GO" id="GO:1990745">
    <property type="term" value="C:EARP complex"/>
    <property type="evidence" value="ECO:0000318"/>
    <property type="project" value="GO_Central"/>
</dbReference>
<dbReference type="Pfam" id="PF10475">
    <property type="entry name" value="Vps54_N"/>
    <property type="match status" value="1"/>
</dbReference>
<feature type="domain" description="Vacuolar protein sorting-associated protein 54 N-terminal" evidence="7">
    <location>
        <begin position="50"/>
        <end position="238"/>
    </location>
</feature>
<evidence type="ECO:0000256" key="1">
    <source>
        <dbReference type="ARBA" id="ARBA00022448"/>
    </source>
</evidence>
<evidence type="ECO:0000256" key="2">
    <source>
        <dbReference type="ARBA" id="ARBA00022927"/>
    </source>
</evidence>
<dbReference type="InterPro" id="IPR019514">
    <property type="entry name" value="Syndetin_C"/>
</dbReference>
<dbReference type="PANTHER" id="PTHR13258:SF0">
    <property type="entry name" value="SYNDETIN"/>
    <property type="match status" value="1"/>
</dbReference>
<keyword evidence="5" id="KW-0732">Signal</keyword>
<dbReference type="GeneID" id="5890359"/>
<evidence type="ECO:0000256" key="5">
    <source>
        <dbReference type="SAM" id="SignalP"/>
    </source>
</evidence>
<dbReference type="GO" id="GO:0032456">
    <property type="term" value="P:endocytic recycling"/>
    <property type="evidence" value="ECO:0000318"/>
    <property type="project" value="GO_Central"/>
</dbReference>
<dbReference type="OMA" id="GMSQIHE"/>
<dbReference type="GO" id="GO:0005829">
    <property type="term" value="C:cytosol"/>
    <property type="evidence" value="ECO:0007669"/>
    <property type="project" value="GOC"/>
</dbReference>
<dbReference type="InterPro" id="IPR040047">
    <property type="entry name" value="VPS50"/>
</dbReference>
<keyword evidence="1" id="KW-0813">Transport</keyword>
<dbReference type="eggNOG" id="KOG2939">
    <property type="taxonomic scope" value="Eukaryota"/>
</dbReference>
<keyword evidence="3" id="KW-0175">Coiled coil</keyword>
<organism evidence="8 9">
    <name type="scientific">Monosiga brevicollis</name>
    <name type="common">Choanoflagellate</name>
    <dbReference type="NCBI Taxonomy" id="81824"/>
    <lineage>
        <taxon>Eukaryota</taxon>
        <taxon>Choanoflagellata</taxon>
        <taxon>Craspedida</taxon>
        <taxon>Salpingoecidae</taxon>
        <taxon>Monosiga</taxon>
    </lineage>
</organism>
<dbReference type="GO" id="GO:0000149">
    <property type="term" value="F:SNARE binding"/>
    <property type="evidence" value="ECO:0000318"/>
    <property type="project" value="GO_Central"/>
</dbReference>
<dbReference type="PANTHER" id="PTHR13258">
    <property type="entry name" value="SYNDETIN"/>
    <property type="match status" value="1"/>
</dbReference>
<evidence type="ECO:0008006" key="10">
    <source>
        <dbReference type="Google" id="ProtNLM"/>
    </source>
</evidence>
<feature type="chain" id="PRO_5002742514" description="Syndetin C-terminal domain-containing protein" evidence="5">
    <location>
        <begin position="17"/>
        <end position="1042"/>
    </location>
</feature>
<dbReference type="Pfam" id="PF10474">
    <property type="entry name" value="Syndetin_C"/>
    <property type="match status" value="1"/>
</dbReference>
<sequence>MPAMFCLFLGLASGLCLVVTFRNTAPQPTIRATARVHRPPVPPDEELLAKLDPAFSDQETDIIRHSMNEFAADMPTREQIDERRKLKYQQLAAVSKKLSGLVLDHHKQFMTELARVTELSEQLQMTVVVCKNGRRLLNKAETAVSSSLEVLLKDRRKRRMIHLLKSLQAIAIMRTADTRLSQLLEERDFLGAIELWKNCRVITTVYDEYDCIRDLAAQLGEGTPRIIGRLQVELETMLDDKVLTPCRDGIAPDQVATLSFAGAGEILDAYSALEELDACIDAVATRLCSYPAKLARSVLGELTQIPNIRRAPLRTIFQQIKPADLELGITRLCRAYALLMLFFDRVASVLLEANHKARVSAAAESTDPGEPHDLDQEHAGFSDGTSISAPPTPRGGTISNANAPSSERFLSVRDDRLGALFRKFIQTIAAVASSRLTRFGWPHGSDDLDYVPVRVQHARFKLWQDLQRQLVLVLASSQIAALNAADYMELITHVRCFGELGEDFSGRTDSNLMAQAIKDQTRAYVINFHRRTLGEFRGVIESDNWAPAPVAPDFNIFFLPEFAFLRKPRTRDGGSQEIASNAINLDGDGLAETETDPATLVDFVQAPDKFFVVHAQAQETTALNAKSAATTPVKTSKPRTAGGTPQRPIPASAPVTPAKGAPPPPHCSQSALRLTAECGRYLQMMQVFPAIASDTFARLTELVDMYIYAVFHFFAEDQMFFSYAVLSPTANSLLERVRRPFEGYPPGTARVAEGEATDDNVRSDEEEEAEESGANPTEAEPDMELAPRPPQAQPLKLHSDVERDNASSLFGLAARVSGAEGLNFVSTVLRSLRNNIVRRLDSTGAQAADSYLKQTVDHFKELRWYIYKNVVFRMMPSDKMTAALDGLKWDVKEITTEHSPYVDELIADVRVIHTRLDLLGTKRLPEPALKTIWNEIYSVTNMAFVDGFASAKKCTNEGRAKMQLDYKHFLNKIGSLSPVKPTTDVVQNYIQAYYLSDADLEQWIRTNHQVYTARQLSQLIAVTPHKKAQRQKLQKVVDEVKA</sequence>
<evidence type="ECO:0000313" key="8">
    <source>
        <dbReference type="EMBL" id="EDQ90303.1"/>
    </source>
</evidence>
<feature type="signal peptide" evidence="5">
    <location>
        <begin position="1"/>
        <end position="16"/>
    </location>
</feature>
<proteinExistence type="predicted"/>
<dbReference type="KEGG" id="mbr:MONBRDRAFT_32036"/>
<dbReference type="GO" id="GO:0015031">
    <property type="term" value="P:protein transport"/>
    <property type="evidence" value="ECO:0007669"/>
    <property type="project" value="UniProtKB-KW"/>
</dbReference>
<keyword evidence="2" id="KW-0653">Protein transport</keyword>
<dbReference type="RefSeq" id="XP_001745070.1">
    <property type="nucleotide sequence ID" value="XM_001745018.1"/>
</dbReference>
<dbReference type="EMBL" id="CH991548">
    <property type="protein sequence ID" value="EDQ90303.1"/>
    <property type="molecule type" value="Genomic_DNA"/>
</dbReference>
<keyword evidence="9" id="KW-1185">Reference proteome</keyword>